<dbReference type="AlphaFoldDB" id="A0A0G1ITW9"/>
<organism evidence="2 3">
    <name type="scientific">Candidatus Giovannonibacteria bacterium GW2011_GWA2_44_26</name>
    <dbReference type="NCBI Taxonomy" id="1618648"/>
    <lineage>
        <taxon>Bacteria</taxon>
        <taxon>Candidatus Giovannoniibacteriota</taxon>
    </lineage>
</organism>
<comment type="caution">
    <text evidence="2">The sequence shown here is derived from an EMBL/GenBank/DDBJ whole genome shotgun (WGS) entry which is preliminary data.</text>
</comment>
<sequence>MNLEKLNAENTDKVRATTQPASQPFFKQFASPITGYAESSLDPTWDSNAYGQLTDYGTC</sequence>
<feature type="compositionally biased region" description="Basic and acidic residues" evidence="1">
    <location>
        <begin position="1"/>
        <end position="15"/>
    </location>
</feature>
<reference evidence="2 3" key="1">
    <citation type="journal article" date="2015" name="Nature">
        <title>rRNA introns, odd ribosomes, and small enigmatic genomes across a large radiation of phyla.</title>
        <authorList>
            <person name="Brown C.T."/>
            <person name="Hug L.A."/>
            <person name="Thomas B.C."/>
            <person name="Sharon I."/>
            <person name="Castelle C.J."/>
            <person name="Singh A."/>
            <person name="Wilkins M.J."/>
            <person name="Williams K.H."/>
            <person name="Banfield J.F."/>
        </authorList>
    </citation>
    <scope>NUCLEOTIDE SEQUENCE [LARGE SCALE GENOMIC DNA]</scope>
</reference>
<dbReference type="EMBL" id="LCIT01000009">
    <property type="protein sequence ID" value="KKT62786.1"/>
    <property type="molecule type" value="Genomic_DNA"/>
</dbReference>
<evidence type="ECO:0000313" key="3">
    <source>
        <dbReference type="Proteomes" id="UP000033945"/>
    </source>
</evidence>
<protein>
    <submittedName>
        <fullName evidence="2">Uncharacterized protein</fullName>
    </submittedName>
</protein>
<gene>
    <name evidence="2" type="ORF">UW55_C0009G0017</name>
</gene>
<evidence type="ECO:0000313" key="2">
    <source>
        <dbReference type="EMBL" id="KKT62786.1"/>
    </source>
</evidence>
<dbReference type="Proteomes" id="UP000033945">
    <property type="component" value="Unassembled WGS sequence"/>
</dbReference>
<name>A0A0G1ITW9_9BACT</name>
<proteinExistence type="predicted"/>
<feature type="region of interest" description="Disordered" evidence="1">
    <location>
        <begin position="1"/>
        <end position="20"/>
    </location>
</feature>
<accession>A0A0G1ITW9</accession>
<evidence type="ECO:0000256" key="1">
    <source>
        <dbReference type="SAM" id="MobiDB-lite"/>
    </source>
</evidence>